<feature type="non-terminal residue" evidence="1">
    <location>
        <position position="88"/>
    </location>
</feature>
<comment type="caution">
    <text evidence="1">The sequence shown here is derived from an EMBL/GenBank/DDBJ whole genome shotgun (WGS) entry which is preliminary data.</text>
</comment>
<keyword evidence="2" id="KW-1185">Reference proteome</keyword>
<gene>
    <name evidence="1" type="ORF">B0H17DRAFT_898649</name>
</gene>
<organism evidence="1 2">
    <name type="scientific">Mycena rosella</name>
    <name type="common">Pink bonnet</name>
    <name type="synonym">Agaricus rosellus</name>
    <dbReference type="NCBI Taxonomy" id="1033263"/>
    <lineage>
        <taxon>Eukaryota</taxon>
        <taxon>Fungi</taxon>
        <taxon>Dikarya</taxon>
        <taxon>Basidiomycota</taxon>
        <taxon>Agaricomycotina</taxon>
        <taxon>Agaricomycetes</taxon>
        <taxon>Agaricomycetidae</taxon>
        <taxon>Agaricales</taxon>
        <taxon>Marasmiineae</taxon>
        <taxon>Mycenaceae</taxon>
        <taxon>Mycena</taxon>
    </lineage>
</organism>
<accession>A0AAD7H2X7</accession>
<dbReference type="InterPro" id="IPR040521">
    <property type="entry name" value="KDZ"/>
</dbReference>
<protein>
    <submittedName>
        <fullName evidence="1">Uncharacterized protein</fullName>
    </submittedName>
</protein>
<dbReference type="AlphaFoldDB" id="A0AAD7H2X7"/>
<dbReference type="Pfam" id="PF18758">
    <property type="entry name" value="KDZ"/>
    <property type="match status" value="1"/>
</dbReference>
<evidence type="ECO:0000313" key="2">
    <source>
        <dbReference type="Proteomes" id="UP001221757"/>
    </source>
</evidence>
<reference evidence="1" key="1">
    <citation type="submission" date="2023-03" db="EMBL/GenBank/DDBJ databases">
        <title>Massive genome expansion in bonnet fungi (Mycena s.s.) driven by repeated elements and novel gene families across ecological guilds.</title>
        <authorList>
            <consortium name="Lawrence Berkeley National Laboratory"/>
            <person name="Harder C.B."/>
            <person name="Miyauchi S."/>
            <person name="Viragh M."/>
            <person name="Kuo A."/>
            <person name="Thoen E."/>
            <person name="Andreopoulos B."/>
            <person name="Lu D."/>
            <person name="Skrede I."/>
            <person name="Drula E."/>
            <person name="Henrissat B."/>
            <person name="Morin E."/>
            <person name="Kohler A."/>
            <person name="Barry K."/>
            <person name="LaButti K."/>
            <person name="Morin E."/>
            <person name="Salamov A."/>
            <person name="Lipzen A."/>
            <person name="Mereny Z."/>
            <person name="Hegedus B."/>
            <person name="Baldrian P."/>
            <person name="Stursova M."/>
            <person name="Weitz H."/>
            <person name="Taylor A."/>
            <person name="Grigoriev I.V."/>
            <person name="Nagy L.G."/>
            <person name="Martin F."/>
            <person name="Kauserud H."/>
        </authorList>
    </citation>
    <scope>NUCLEOTIDE SEQUENCE</scope>
    <source>
        <strain evidence="1">CBHHK067</strain>
    </source>
</reference>
<name>A0AAD7H2X7_MYCRO</name>
<proteinExistence type="predicted"/>
<dbReference type="EMBL" id="JARKIE010000001">
    <property type="protein sequence ID" value="KAJ7710647.1"/>
    <property type="molecule type" value="Genomic_DNA"/>
</dbReference>
<sequence length="88" mass="10131">LLQTMEGQIPANHINGHGPDCQTIWQAMYFACQVHFHRETVEVIWAFLNTLGSSTRQMTRAARHDVIDFVIHAWNTSKILRQGAFRPL</sequence>
<dbReference type="Proteomes" id="UP001221757">
    <property type="component" value="Unassembled WGS sequence"/>
</dbReference>
<feature type="non-terminal residue" evidence="1">
    <location>
        <position position="1"/>
    </location>
</feature>
<evidence type="ECO:0000313" key="1">
    <source>
        <dbReference type="EMBL" id="KAJ7710647.1"/>
    </source>
</evidence>